<accession>A0A9D7E335</accession>
<protein>
    <submittedName>
        <fullName evidence="1">Uncharacterized protein</fullName>
    </submittedName>
</protein>
<name>A0A9D7E335_9PROT</name>
<dbReference type="AlphaFoldDB" id="A0A9D7E335"/>
<sequence>MSSRLHATTTSPPESQVADRAAACACSPLLLYGDPGAEVARQVERDIEEESDLPPSWSEEDVVLLHWFLLKEVQRLEDPEAPLAEKIWTLNWIFTDPDKDGLPFSFANCVRVVSCSPLSPLPFIGDFDVSDLRERIAHAARRWMRESVERFPAWVSEALRSNPEWLLAKLESNPQYIN</sequence>
<evidence type="ECO:0000313" key="2">
    <source>
        <dbReference type="Proteomes" id="UP000807785"/>
    </source>
</evidence>
<evidence type="ECO:0000313" key="1">
    <source>
        <dbReference type="EMBL" id="MBK6973244.1"/>
    </source>
</evidence>
<gene>
    <name evidence="1" type="ORF">IPH26_09985</name>
</gene>
<comment type="caution">
    <text evidence="1">The sequence shown here is derived from an EMBL/GenBank/DDBJ whole genome shotgun (WGS) entry which is preliminary data.</text>
</comment>
<dbReference type="EMBL" id="JADJEV010000003">
    <property type="protein sequence ID" value="MBK6973244.1"/>
    <property type="molecule type" value="Genomic_DNA"/>
</dbReference>
<reference evidence="2" key="1">
    <citation type="journal article" date="2021" name="Nat. Commun.">
        <title>Connecting structure to function with the recovery of over 1000 high-quality metagenome-assembled genomes from activated sludge using long-read sequencing.</title>
        <authorList>
            <person name="Singleton C.M."/>
            <person name="Petriglieri F."/>
            <person name="Kristensen J.M."/>
            <person name="Kirkegaard R.H."/>
            <person name="Michaelsen T.Y."/>
            <person name="Andersen M.H."/>
            <person name="Kondrotaite Z."/>
            <person name="Karst S.M."/>
            <person name="Dueholm M.S."/>
            <person name="Nielsen P.H."/>
            <person name="Albertsen M."/>
        </authorList>
    </citation>
    <scope>NUCLEOTIDE SEQUENCE [LARGE SCALE GENOMIC DNA]</scope>
</reference>
<organism evidence="1 2">
    <name type="scientific">Candidatus Methylophosphatis roskildensis</name>
    <dbReference type="NCBI Taxonomy" id="2899263"/>
    <lineage>
        <taxon>Bacteria</taxon>
        <taxon>Pseudomonadati</taxon>
        <taxon>Pseudomonadota</taxon>
        <taxon>Betaproteobacteria</taxon>
        <taxon>Nitrosomonadales</taxon>
        <taxon>Sterolibacteriaceae</taxon>
        <taxon>Candidatus Methylophosphatis</taxon>
    </lineage>
</organism>
<proteinExistence type="predicted"/>
<dbReference type="Proteomes" id="UP000807785">
    <property type="component" value="Unassembled WGS sequence"/>
</dbReference>